<feature type="non-terminal residue" evidence="2">
    <location>
        <position position="1"/>
    </location>
</feature>
<reference evidence="2" key="1">
    <citation type="submission" date="2025-08" db="UniProtKB">
        <authorList>
            <consortium name="RefSeq"/>
        </authorList>
    </citation>
    <scope>IDENTIFICATION</scope>
</reference>
<dbReference type="InterPro" id="IPR013320">
    <property type="entry name" value="ConA-like_dom_sf"/>
</dbReference>
<dbReference type="SUPFAM" id="SSF49899">
    <property type="entry name" value="Concanavalin A-like lectins/glucanases"/>
    <property type="match status" value="1"/>
</dbReference>
<organism evidence="1 2">
    <name type="scientific">Gekko japonicus</name>
    <name type="common">Schlegel's Japanese gecko</name>
    <dbReference type="NCBI Taxonomy" id="146911"/>
    <lineage>
        <taxon>Eukaryota</taxon>
        <taxon>Metazoa</taxon>
        <taxon>Chordata</taxon>
        <taxon>Craniata</taxon>
        <taxon>Vertebrata</taxon>
        <taxon>Euteleostomi</taxon>
        <taxon>Lepidosauria</taxon>
        <taxon>Squamata</taxon>
        <taxon>Bifurcata</taxon>
        <taxon>Gekkota</taxon>
        <taxon>Gekkonidae</taxon>
        <taxon>Gekkoninae</taxon>
        <taxon>Gekko</taxon>
    </lineage>
</organism>
<feature type="non-terminal residue" evidence="2">
    <location>
        <position position="95"/>
    </location>
</feature>
<sequence length="95" mass="10363">VVYSIDGCVRNFHMTESPVNLNNPTSSYNVGKCFANAQEGTYFDGTGFAKTVGAYKVGTDLRVEFEFRTARTNGVLLGISSQKMDGLGIELIDEK</sequence>
<dbReference type="Proteomes" id="UP000694871">
    <property type="component" value="Unplaced"/>
</dbReference>
<dbReference type="RefSeq" id="XP_015284068.1">
    <property type="nucleotide sequence ID" value="XM_015428582.1"/>
</dbReference>
<evidence type="ECO:0000313" key="2">
    <source>
        <dbReference type="RefSeq" id="XP_015284068.1"/>
    </source>
</evidence>
<dbReference type="PANTHER" id="PTHR15036:SF65">
    <property type="entry name" value="LAMININ SUBUNIT ALPHA-2"/>
    <property type="match status" value="1"/>
</dbReference>
<name>A0ABM1LDN1_GEKJA</name>
<accession>A0ABM1LDN1</accession>
<evidence type="ECO:0000313" key="1">
    <source>
        <dbReference type="Proteomes" id="UP000694871"/>
    </source>
</evidence>
<gene>
    <name evidence="2" type="primary">LOC107125125</name>
</gene>
<dbReference type="PANTHER" id="PTHR15036">
    <property type="entry name" value="PIKACHURIN-LIKE PROTEIN"/>
    <property type="match status" value="1"/>
</dbReference>
<dbReference type="InterPro" id="IPR050372">
    <property type="entry name" value="Neurexin-related_CASP"/>
</dbReference>
<dbReference type="Gene3D" id="2.60.120.200">
    <property type="match status" value="2"/>
</dbReference>
<protein>
    <submittedName>
        <fullName evidence="2">Laminin subunit alpha-2-like</fullName>
    </submittedName>
</protein>
<dbReference type="GeneID" id="107125125"/>
<keyword evidence="1" id="KW-1185">Reference proteome</keyword>
<proteinExistence type="predicted"/>